<name>A0A916Z1V5_9BACT</name>
<organism evidence="1 2">
    <name type="scientific">Emticicia aquatilis</name>
    <dbReference type="NCBI Taxonomy" id="1537369"/>
    <lineage>
        <taxon>Bacteria</taxon>
        <taxon>Pseudomonadati</taxon>
        <taxon>Bacteroidota</taxon>
        <taxon>Cytophagia</taxon>
        <taxon>Cytophagales</taxon>
        <taxon>Leadbetterellaceae</taxon>
        <taxon>Emticicia</taxon>
    </lineage>
</organism>
<dbReference type="Gene3D" id="2.40.10.10">
    <property type="entry name" value="Trypsin-like serine proteases"/>
    <property type="match status" value="1"/>
</dbReference>
<gene>
    <name evidence="1" type="ORF">GCM10011514_40100</name>
</gene>
<dbReference type="RefSeq" id="WP_188768772.1">
    <property type="nucleotide sequence ID" value="NZ_BMKK01000009.1"/>
</dbReference>
<protein>
    <recommendedName>
        <fullName evidence="3">Serine protease</fullName>
    </recommendedName>
</protein>
<evidence type="ECO:0008006" key="3">
    <source>
        <dbReference type="Google" id="ProtNLM"/>
    </source>
</evidence>
<dbReference type="Proteomes" id="UP000609064">
    <property type="component" value="Unassembled WGS sequence"/>
</dbReference>
<comment type="caution">
    <text evidence="1">The sequence shown here is derived from an EMBL/GenBank/DDBJ whole genome shotgun (WGS) entry which is preliminary data.</text>
</comment>
<evidence type="ECO:0000313" key="1">
    <source>
        <dbReference type="EMBL" id="GGD71946.1"/>
    </source>
</evidence>
<evidence type="ECO:0000313" key="2">
    <source>
        <dbReference type="Proteomes" id="UP000609064"/>
    </source>
</evidence>
<dbReference type="InterPro" id="IPR009003">
    <property type="entry name" value="Peptidase_S1_PA"/>
</dbReference>
<accession>A0A916Z1V5</accession>
<dbReference type="EMBL" id="BMKK01000009">
    <property type="protein sequence ID" value="GGD71946.1"/>
    <property type="molecule type" value="Genomic_DNA"/>
</dbReference>
<dbReference type="InterPro" id="IPR043504">
    <property type="entry name" value="Peptidase_S1_PA_chymotrypsin"/>
</dbReference>
<dbReference type="AlphaFoldDB" id="A0A916Z1V5"/>
<dbReference type="Pfam" id="PF13365">
    <property type="entry name" value="Trypsin_2"/>
    <property type="match status" value="1"/>
</dbReference>
<reference evidence="1" key="1">
    <citation type="journal article" date="2014" name="Int. J. Syst. Evol. Microbiol.">
        <title>Complete genome sequence of Corynebacterium casei LMG S-19264T (=DSM 44701T), isolated from a smear-ripened cheese.</title>
        <authorList>
            <consortium name="US DOE Joint Genome Institute (JGI-PGF)"/>
            <person name="Walter F."/>
            <person name="Albersmeier A."/>
            <person name="Kalinowski J."/>
            <person name="Ruckert C."/>
        </authorList>
    </citation>
    <scope>NUCLEOTIDE SEQUENCE</scope>
    <source>
        <strain evidence="1">CGMCC 1.15958</strain>
    </source>
</reference>
<proteinExistence type="predicted"/>
<reference evidence="1" key="2">
    <citation type="submission" date="2020-09" db="EMBL/GenBank/DDBJ databases">
        <authorList>
            <person name="Sun Q."/>
            <person name="Zhou Y."/>
        </authorList>
    </citation>
    <scope>NUCLEOTIDE SEQUENCE</scope>
    <source>
        <strain evidence="1">CGMCC 1.15958</strain>
    </source>
</reference>
<sequence>MFVDAIEEVGRFTRPIQFISRNYNETIVSPGAATMFFVNEFSCAVTCKHVIDLIGNRTNINQKYANFRRERAAIPRNHQYQKFIKGLENKYDYTPETIVELNERFLDCTADPTLRFRWINHPKYDLAIIIFEQFQQPLYQSYARFMKDSSGLKQGKSLCRLGYPFPEFTNFQYNPEADEISWTNSGIIGTPRFPIDGMLTRHLVENNELYGVELSTPGLRGQSGGPLFDRNGVVCGMQSKTNALHLGFDMHNASHNVNGKTIKVNNQPFLHVGHCIHVDIIKSFLAQNGIKFYEV</sequence>
<dbReference type="SUPFAM" id="SSF50494">
    <property type="entry name" value="Trypsin-like serine proteases"/>
    <property type="match status" value="1"/>
</dbReference>
<keyword evidence="2" id="KW-1185">Reference proteome</keyword>